<evidence type="ECO:0000313" key="7">
    <source>
        <dbReference type="Proteomes" id="UP000772434"/>
    </source>
</evidence>
<comment type="caution">
    <text evidence="6">The sequence shown here is derived from an EMBL/GenBank/DDBJ whole genome shotgun (WGS) entry which is preliminary data.</text>
</comment>
<dbReference type="CDD" id="cd12148">
    <property type="entry name" value="fungal_TF_MHR"/>
    <property type="match status" value="1"/>
</dbReference>
<feature type="coiled-coil region" evidence="3">
    <location>
        <begin position="93"/>
        <end position="120"/>
    </location>
</feature>
<dbReference type="Pfam" id="PF04082">
    <property type="entry name" value="Fungal_trans"/>
    <property type="match status" value="1"/>
</dbReference>
<dbReference type="AlphaFoldDB" id="A0A9P5PV71"/>
<dbReference type="SMART" id="SM00906">
    <property type="entry name" value="Fungal_trans"/>
    <property type="match status" value="1"/>
</dbReference>
<dbReference type="OrthoDB" id="424974at2759"/>
<dbReference type="InterPro" id="IPR050613">
    <property type="entry name" value="Sec_Metabolite_Reg"/>
</dbReference>
<dbReference type="PANTHER" id="PTHR31001">
    <property type="entry name" value="UNCHARACTERIZED TRANSCRIPTIONAL REGULATORY PROTEIN"/>
    <property type="match status" value="1"/>
</dbReference>
<evidence type="ECO:0000256" key="1">
    <source>
        <dbReference type="ARBA" id="ARBA00004123"/>
    </source>
</evidence>
<keyword evidence="3" id="KW-0175">Coiled coil</keyword>
<gene>
    <name evidence="6" type="ORF">BDP27DRAFT_353368</name>
</gene>
<organism evidence="6 7">
    <name type="scientific">Rhodocollybia butyracea</name>
    <dbReference type="NCBI Taxonomy" id="206335"/>
    <lineage>
        <taxon>Eukaryota</taxon>
        <taxon>Fungi</taxon>
        <taxon>Dikarya</taxon>
        <taxon>Basidiomycota</taxon>
        <taxon>Agaricomycotina</taxon>
        <taxon>Agaricomycetes</taxon>
        <taxon>Agaricomycetidae</taxon>
        <taxon>Agaricales</taxon>
        <taxon>Marasmiineae</taxon>
        <taxon>Omphalotaceae</taxon>
        <taxon>Rhodocollybia</taxon>
    </lineage>
</organism>
<dbReference type="InterPro" id="IPR007219">
    <property type="entry name" value="XnlR_reg_dom"/>
</dbReference>
<dbReference type="GO" id="GO:0005634">
    <property type="term" value="C:nucleus"/>
    <property type="evidence" value="ECO:0007669"/>
    <property type="project" value="UniProtKB-SubCell"/>
</dbReference>
<feature type="transmembrane region" description="Helical" evidence="4">
    <location>
        <begin position="579"/>
        <end position="601"/>
    </location>
</feature>
<dbReference type="GO" id="GO:0008270">
    <property type="term" value="F:zinc ion binding"/>
    <property type="evidence" value="ECO:0007669"/>
    <property type="project" value="InterPro"/>
</dbReference>
<proteinExistence type="predicted"/>
<keyword evidence="4" id="KW-1133">Transmembrane helix</keyword>
<feature type="domain" description="Xylanolytic transcriptional activator regulatory" evidence="5">
    <location>
        <begin position="353"/>
        <end position="426"/>
    </location>
</feature>
<sequence length="652" mass="74007">MENRFYMSSHGFHTFNHLNLKEKTDIRRMTSQMSCAECRRSVYYKSHTVKIVDLARLKIKCNKKIPCDSCVKRGCVSLCPTGSRAKKAPSSDSDELYRKLDAMSERNRALEEALRVLQSTVSSEAHPLFQNPENSPEEIVIDDVAEHDIVETLGTLSLGDGSTRYFGRSAGPESLLMHTAESQVFVPPSIISQLANSFPFTSEGTWDITRSTNKLLWYLPDKERAWYLAEIYLNYNGWSPTFISRDELFNDLLTPVYQLLSRLDAEDYSEDTVHIPIASSRLAVLFFVFAHASLTDLSLPRFHVDSEYYFDLGRASLALFPTLSSPDISSVQALGLASLFLAYGGPRHDMEGAWSYMAIAVKLSHTLGLHHESPTWNLDAKTLFRRRSIFWELFNQDCFMSLALGRPPSIYFSHAEPPVPDDPDDSVVDEGIKEPGYLRWRDEFAKYILPRVMDIALSPNEPQYQTILDLDQRIRQHIVPKKYDQLPKRPGVEDPTATIALEGICYRTVTLPLRSYQMIFRREIVIIHIHRIFFAKALLHSPSNPSNSSYAPSFMATLQSASTILNMTASYFRRHAEIILRFWSSWGGLLGAGIIVGLVAIRCPTSIQADDAYTDLSLIMDVFKAGAAYSSRMKRGMVSKSQYRAFFFFLSF</sequence>
<evidence type="ECO:0000256" key="3">
    <source>
        <dbReference type="SAM" id="Coils"/>
    </source>
</evidence>
<accession>A0A9P5PV71</accession>
<dbReference type="Proteomes" id="UP000772434">
    <property type="component" value="Unassembled WGS sequence"/>
</dbReference>
<name>A0A9P5PV71_9AGAR</name>
<evidence type="ECO:0000313" key="6">
    <source>
        <dbReference type="EMBL" id="KAF9073049.1"/>
    </source>
</evidence>
<comment type="subcellular location">
    <subcellularLocation>
        <location evidence="1">Nucleus</location>
    </subcellularLocation>
</comment>
<evidence type="ECO:0000259" key="5">
    <source>
        <dbReference type="SMART" id="SM00906"/>
    </source>
</evidence>
<evidence type="ECO:0000256" key="4">
    <source>
        <dbReference type="SAM" id="Phobius"/>
    </source>
</evidence>
<keyword evidence="7" id="KW-1185">Reference proteome</keyword>
<keyword evidence="4" id="KW-0472">Membrane</keyword>
<reference evidence="6" key="1">
    <citation type="submission" date="2020-11" db="EMBL/GenBank/DDBJ databases">
        <authorList>
            <consortium name="DOE Joint Genome Institute"/>
            <person name="Ahrendt S."/>
            <person name="Riley R."/>
            <person name="Andreopoulos W."/>
            <person name="Labutti K."/>
            <person name="Pangilinan J."/>
            <person name="Ruiz-Duenas F.J."/>
            <person name="Barrasa J.M."/>
            <person name="Sanchez-Garcia M."/>
            <person name="Camarero S."/>
            <person name="Miyauchi S."/>
            <person name="Serrano A."/>
            <person name="Linde D."/>
            <person name="Babiker R."/>
            <person name="Drula E."/>
            <person name="Ayuso-Fernandez I."/>
            <person name="Pacheco R."/>
            <person name="Padilla G."/>
            <person name="Ferreira P."/>
            <person name="Barriuso J."/>
            <person name="Kellner H."/>
            <person name="Castanera R."/>
            <person name="Alfaro M."/>
            <person name="Ramirez L."/>
            <person name="Pisabarro A.G."/>
            <person name="Kuo A."/>
            <person name="Tritt A."/>
            <person name="Lipzen A."/>
            <person name="He G."/>
            <person name="Yan M."/>
            <person name="Ng V."/>
            <person name="Cullen D."/>
            <person name="Martin F."/>
            <person name="Rosso M.-N."/>
            <person name="Henrissat B."/>
            <person name="Hibbett D."/>
            <person name="Martinez A.T."/>
            <person name="Grigoriev I.V."/>
        </authorList>
    </citation>
    <scope>NUCLEOTIDE SEQUENCE</scope>
    <source>
        <strain evidence="6">AH 40177</strain>
    </source>
</reference>
<dbReference type="GO" id="GO:0006351">
    <property type="term" value="P:DNA-templated transcription"/>
    <property type="evidence" value="ECO:0007669"/>
    <property type="project" value="InterPro"/>
</dbReference>
<protein>
    <submittedName>
        <fullName evidence="6">Fungal-specific transcription factor domain-containing protein</fullName>
    </submittedName>
</protein>
<dbReference type="EMBL" id="JADNRY010000020">
    <property type="protein sequence ID" value="KAF9073049.1"/>
    <property type="molecule type" value="Genomic_DNA"/>
</dbReference>
<evidence type="ECO:0000256" key="2">
    <source>
        <dbReference type="ARBA" id="ARBA00023242"/>
    </source>
</evidence>
<dbReference type="PANTHER" id="PTHR31001:SF56">
    <property type="entry name" value="ZN(2)-C6 FUNGAL-TYPE DOMAIN-CONTAINING PROTEIN"/>
    <property type="match status" value="1"/>
</dbReference>
<dbReference type="GO" id="GO:0003677">
    <property type="term" value="F:DNA binding"/>
    <property type="evidence" value="ECO:0007669"/>
    <property type="project" value="InterPro"/>
</dbReference>
<keyword evidence="2" id="KW-0539">Nucleus</keyword>
<keyword evidence="4" id="KW-0812">Transmembrane</keyword>